<dbReference type="AlphaFoldDB" id="A0A9P6J082"/>
<dbReference type="InterPro" id="IPR027417">
    <property type="entry name" value="P-loop_NTPase"/>
</dbReference>
<accession>A0A9P6J082</accession>
<reference evidence="2" key="1">
    <citation type="journal article" date="2020" name="Fungal Divers.">
        <title>Resolving the Mortierellaceae phylogeny through synthesis of multi-gene phylogenetics and phylogenomics.</title>
        <authorList>
            <person name="Vandepol N."/>
            <person name="Liber J."/>
            <person name="Desiro A."/>
            <person name="Na H."/>
            <person name="Kennedy M."/>
            <person name="Barry K."/>
            <person name="Grigoriev I.V."/>
            <person name="Miller A.N."/>
            <person name="O'Donnell K."/>
            <person name="Stajich J.E."/>
            <person name="Bonito G."/>
        </authorList>
    </citation>
    <scope>NUCLEOTIDE SEQUENCE</scope>
    <source>
        <strain evidence="2">CK1249</strain>
    </source>
</reference>
<evidence type="ECO:0000256" key="1">
    <source>
        <dbReference type="SAM" id="MobiDB-lite"/>
    </source>
</evidence>
<dbReference type="SUPFAM" id="SSF52540">
    <property type="entry name" value="P-loop containing nucleoside triphosphate hydrolases"/>
    <property type="match status" value="1"/>
</dbReference>
<dbReference type="OrthoDB" id="8954335at2759"/>
<organism evidence="2 3">
    <name type="scientific">Mortierella alpina</name>
    <name type="common">Oleaginous fungus</name>
    <name type="synonym">Mortierella renispora</name>
    <dbReference type="NCBI Taxonomy" id="64518"/>
    <lineage>
        <taxon>Eukaryota</taxon>
        <taxon>Fungi</taxon>
        <taxon>Fungi incertae sedis</taxon>
        <taxon>Mucoromycota</taxon>
        <taxon>Mortierellomycotina</taxon>
        <taxon>Mortierellomycetes</taxon>
        <taxon>Mortierellales</taxon>
        <taxon>Mortierellaceae</taxon>
        <taxon>Mortierella</taxon>
    </lineage>
</organism>
<comment type="caution">
    <text evidence="2">The sequence shown here is derived from an EMBL/GenBank/DDBJ whole genome shotgun (WGS) entry which is preliminary data.</text>
</comment>
<sequence length="786" mass="90765">MTTGEVLELFTYGLIAPRERRMMDEISAKIILAGPPYQNKADIANMLVQGDIFDQENRIATVTTCDSDMASVEIVDGRGWSVYLVDGVKDLALGTSGEAKTGKRRLSTALAEGGTCGFHLFCLVLRKENIWTFAAMEYIDTFKGLCGHRRYILIISDSGDQWIKDHQDELEARLPEFVVVAAHFLFDESDPYKDEQQRGALLQAFEGTLSVFNFLGGRVFGSASSSKGKATVQPASPSTSHLVLQQSNIVQPARHNVPVYNILLLGQTQSGKSTFLEYIKQYADPSYKVQHNRIGDGLESHTHEVLSEEIVTNLPQYVVYDKRAKQELDIVPYFERPDKYKAQIKRKDGLELRRVLNPDSRTRRFRIFDTPGLNDTGGNDVQNVYNIISALSQDVDINLILIVDYPEIALTPDFQQTLRNYNTVFLGMQGIMAFVHTRVPNICQDKRQEKLRQRYEKKKPLLDKIMGRNLTHHAVDCDFTEDRPVHLCYMRNQIKGILELATFYAPVRLNSMKIYKIEKMRTIDNILGHQLEQRRDEISRVLRNQSIAVQLRMDIIDTEMEIAKLHEYIRDHDTDAWIPVYEDRFDQNWHCFYIIGQETRTLPSRDFLIDRQDILQFSVNILRQDGGQDSNHWEVTFKRTPFQFGLYHVKMYSRRRTVYRRQISMRRTKLCVLRNKLRQLLQKRNELSQSRDGASTGNTDQTDSGDGVSSAQERKRAAMFILPSDEVERQMRERTWCIKMIDHLTRGTLTMSLFKTLATERIYEGRDDQCVNSLRAFYLKRGDPDD</sequence>
<keyword evidence="3" id="KW-1185">Reference proteome</keyword>
<dbReference type="EMBL" id="JAAAHY010000861">
    <property type="protein sequence ID" value="KAF9956200.1"/>
    <property type="molecule type" value="Genomic_DNA"/>
</dbReference>
<protein>
    <recommendedName>
        <fullName evidence="4">G domain-containing protein</fullName>
    </recommendedName>
</protein>
<dbReference type="Gene3D" id="3.40.50.300">
    <property type="entry name" value="P-loop containing nucleotide triphosphate hydrolases"/>
    <property type="match status" value="1"/>
</dbReference>
<evidence type="ECO:0000313" key="2">
    <source>
        <dbReference type="EMBL" id="KAF9956200.1"/>
    </source>
</evidence>
<dbReference type="Proteomes" id="UP000738359">
    <property type="component" value="Unassembled WGS sequence"/>
</dbReference>
<gene>
    <name evidence="2" type="ORF">BGZ70_010017</name>
</gene>
<feature type="compositionally biased region" description="Polar residues" evidence="1">
    <location>
        <begin position="687"/>
        <end position="711"/>
    </location>
</feature>
<feature type="region of interest" description="Disordered" evidence="1">
    <location>
        <begin position="685"/>
        <end position="713"/>
    </location>
</feature>
<name>A0A9P6J082_MORAP</name>
<evidence type="ECO:0008006" key="4">
    <source>
        <dbReference type="Google" id="ProtNLM"/>
    </source>
</evidence>
<proteinExistence type="predicted"/>
<evidence type="ECO:0000313" key="3">
    <source>
        <dbReference type="Proteomes" id="UP000738359"/>
    </source>
</evidence>